<comment type="similarity">
    <text evidence="2 6">Belongs to the acyl-CoA dehydrogenase family.</text>
</comment>
<dbReference type="InterPro" id="IPR052161">
    <property type="entry name" value="Mycobact_Acyl-CoA_DH"/>
</dbReference>
<dbReference type="SUPFAM" id="SSF56645">
    <property type="entry name" value="Acyl-CoA dehydrogenase NM domain-like"/>
    <property type="match status" value="1"/>
</dbReference>
<reference evidence="10 11" key="1">
    <citation type="submission" date="2019-09" db="EMBL/GenBank/DDBJ databases">
        <title>Genome sequence of Rhodovastum atsumiense, a diverse member of the Acetobacteraceae family of non-sulfur purple photosynthetic bacteria.</title>
        <authorList>
            <person name="Meyer T."/>
            <person name="Kyndt J."/>
        </authorList>
    </citation>
    <scope>NUCLEOTIDE SEQUENCE [LARGE SCALE GENOMIC DNA]</scope>
    <source>
        <strain evidence="10 11">DSM 21279</strain>
    </source>
</reference>
<dbReference type="InterPro" id="IPR009075">
    <property type="entry name" value="AcylCo_DH/oxidase_C"/>
</dbReference>
<dbReference type="EMBL" id="VWPK01000003">
    <property type="protein sequence ID" value="KAA5614087.1"/>
    <property type="molecule type" value="Genomic_DNA"/>
</dbReference>
<evidence type="ECO:0000256" key="3">
    <source>
        <dbReference type="ARBA" id="ARBA00022630"/>
    </source>
</evidence>
<dbReference type="Gene3D" id="1.10.540.10">
    <property type="entry name" value="Acyl-CoA dehydrogenase/oxidase, N-terminal domain"/>
    <property type="match status" value="1"/>
</dbReference>
<evidence type="ECO:0000259" key="9">
    <source>
        <dbReference type="Pfam" id="PF02771"/>
    </source>
</evidence>
<dbReference type="Pfam" id="PF02770">
    <property type="entry name" value="Acyl-CoA_dh_M"/>
    <property type="match status" value="1"/>
</dbReference>
<evidence type="ECO:0000256" key="1">
    <source>
        <dbReference type="ARBA" id="ARBA00001974"/>
    </source>
</evidence>
<evidence type="ECO:0000313" key="10">
    <source>
        <dbReference type="EMBL" id="KAA5614087.1"/>
    </source>
</evidence>
<dbReference type="InterPro" id="IPR013786">
    <property type="entry name" value="AcylCoA_DH/ox_N"/>
</dbReference>
<feature type="domain" description="Acyl-CoA oxidase/dehydrogenase middle" evidence="8">
    <location>
        <begin position="125"/>
        <end position="219"/>
    </location>
</feature>
<dbReference type="PANTHER" id="PTHR43292">
    <property type="entry name" value="ACYL-COA DEHYDROGENASE"/>
    <property type="match status" value="1"/>
</dbReference>
<dbReference type="Proteomes" id="UP000325255">
    <property type="component" value="Unassembled WGS sequence"/>
</dbReference>
<dbReference type="InterPro" id="IPR046373">
    <property type="entry name" value="Acyl-CoA_Oxase/DH_mid-dom_sf"/>
</dbReference>
<comment type="cofactor">
    <cofactor evidence="1 6">
        <name>FAD</name>
        <dbReference type="ChEBI" id="CHEBI:57692"/>
    </cofactor>
</comment>
<proteinExistence type="inferred from homology"/>
<dbReference type="InterPro" id="IPR009100">
    <property type="entry name" value="AcylCoA_DH/oxidase_NM_dom_sf"/>
</dbReference>
<evidence type="ECO:0000256" key="5">
    <source>
        <dbReference type="ARBA" id="ARBA00023002"/>
    </source>
</evidence>
<keyword evidence="3 6" id="KW-0285">Flavoprotein</keyword>
<sequence>MELRFTEAERAFRREVRDFLRQSLPPEIHRKLVEGRHLDKADLVRWTRILHGQGWSVPHWPVAWGGTGWDPVRQMIFRDEVQQFPAPEPLSFGASMVGPVIYTFGSEEQKRRFLPRIATLEEWWCQGFSEPGAGSDLAALKTRAVRDGDQWVINGQKAWTTYAQHADWIFVLARTDPSARKQQGISFILVDMRSPGITVRPVQTIDGGVEINEVFFDDVRVPVGNLVGEENKGWDYAKFLLTNERNGQARIGLAKARLRRIRALAGAPCDGGPPRMADPAFRHRLVALEVAVKALEMTQFRVISEEGRNERGKPNPASSILKVQGAELQQATTELLLDVIGPAGLVRHGEAGPEAYEWARGGTTAYFNLRKLSIYGGSNEIQRTIIAKAILGL</sequence>
<dbReference type="Gene3D" id="2.40.110.10">
    <property type="entry name" value="Butyryl-CoA Dehydrogenase, subunit A, domain 2"/>
    <property type="match status" value="1"/>
</dbReference>
<keyword evidence="4 6" id="KW-0274">FAD</keyword>
<dbReference type="AlphaFoldDB" id="A0A5M6J1Y3"/>
<keyword evidence="11" id="KW-1185">Reference proteome</keyword>
<accession>A0A5M6J1Y3</accession>
<feature type="domain" description="Acyl-CoA dehydrogenase/oxidase N-terminal" evidence="9">
    <location>
        <begin position="6"/>
        <end position="120"/>
    </location>
</feature>
<comment type="caution">
    <text evidence="10">The sequence shown here is derived from an EMBL/GenBank/DDBJ whole genome shotgun (WGS) entry which is preliminary data.</text>
</comment>
<evidence type="ECO:0000259" key="7">
    <source>
        <dbReference type="Pfam" id="PF00441"/>
    </source>
</evidence>
<gene>
    <name evidence="10" type="ORF">F1189_02465</name>
</gene>
<name>A0A5M6J1Y3_9PROT</name>
<dbReference type="FunFam" id="2.40.110.10:FF:000011">
    <property type="entry name" value="Acyl-CoA dehydrogenase FadE34"/>
    <property type="match status" value="1"/>
</dbReference>
<dbReference type="GO" id="GO:0005886">
    <property type="term" value="C:plasma membrane"/>
    <property type="evidence" value="ECO:0007669"/>
    <property type="project" value="TreeGrafter"/>
</dbReference>
<evidence type="ECO:0000259" key="8">
    <source>
        <dbReference type="Pfam" id="PF02770"/>
    </source>
</evidence>
<dbReference type="SUPFAM" id="SSF47203">
    <property type="entry name" value="Acyl-CoA dehydrogenase C-terminal domain-like"/>
    <property type="match status" value="1"/>
</dbReference>
<dbReference type="PANTHER" id="PTHR43292:SF3">
    <property type="entry name" value="ACYL-COA DEHYDROGENASE FADE29"/>
    <property type="match status" value="1"/>
</dbReference>
<evidence type="ECO:0000256" key="6">
    <source>
        <dbReference type="RuleBase" id="RU362125"/>
    </source>
</evidence>
<dbReference type="GO" id="GO:0050660">
    <property type="term" value="F:flavin adenine dinucleotide binding"/>
    <property type="evidence" value="ECO:0007669"/>
    <property type="project" value="InterPro"/>
</dbReference>
<dbReference type="InterPro" id="IPR006091">
    <property type="entry name" value="Acyl-CoA_Oxase/DH_mid-dom"/>
</dbReference>
<evidence type="ECO:0000256" key="2">
    <source>
        <dbReference type="ARBA" id="ARBA00009347"/>
    </source>
</evidence>
<dbReference type="RefSeq" id="WP_150039008.1">
    <property type="nucleotide sequence ID" value="NZ_OW485601.1"/>
</dbReference>
<dbReference type="OrthoDB" id="5510711at2"/>
<organism evidence="10 11">
    <name type="scientific">Rhodovastum atsumiense</name>
    <dbReference type="NCBI Taxonomy" id="504468"/>
    <lineage>
        <taxon>Bacteria</taxon>
        <taxon>Pseudomonadati</taxon>
        <taxon>Pseudomonadota</taxon>
        <taxon>Alphaproteobacteria</taxon>
        <taxon>Acetobacterales</taxon>
        <taxon>Acetobacteraceae</taxon>
        <taxon>Rhodovastum</taxon>
    </lineage>
</organism>
<evidence type="ECO:0000313" key="11">
    <source>
        <dbReference type="Proteomes" id="UP000325255"/>
    </source>
</evidence>
<dbReference type="Pfam" id="PF02771">
    <property type="entry name" value="Acyl-CoA_dh_N"/>
    <property type="match status" value="1"/>
</dbReference>
<dbReference type="Pfam" id="PF00441">
    <property type="entry name" value="Acyl-CoA_dh_1"/>
    <property type="match status" value="1"/>
</dbReference>
<dbReference type="Gene3D" id="1.20.140.10">
    <property type="entry name" value="Butyryl-CoA Dehydrogenase, subunit A, domain 3"/>
    <property type="match status" value="1"/>
</dbReference>
<protein>
    <submittedName>
        <fullName evidence="10">Pimeloyl-CoA dehydrogenase large subunit</fullName>
    </submittedName>
</protein>
<dbReference type="InterPro" id="IPR037069">
    <property type="entry name" value="AcylCoA_DH/ox_N_sf"/>
</dbReference>
<dbReference type="InterPro" id="IPR036250">
    <property type="entry name" value="AcylCo_DH-like_C"/>
</dbReference>
<keyword evidence="5 6" id="KW-0560">Oxidoreductase</keyword>
<evidence type="ECO:0000256" key="4">
    <source>
        <dbReference type="ARBA" id="ARBA00022827"/>
    </source>
</evidence>
<feature type="domain" description="Acyl-CoA dehydrogenase/oxidase C-terminal" evidence="7">
    <location>
        <begin position="231"/>
        <end position="391"/>
    </location>
</feature>
<dbReference type="GO" id="GO:0016627">
    <property type="term" value="F:oxidoreductase activity, acting on the CH-CH group of donors"/>
    <property type="evidence" value="ECO:0007669"/>
    <property type="project" value="InterPro"/>
</dbReference>